<reference evidence="2" key="3">
    <citation type="submission" date="2015-04" db="UniProtKB">
        <authorList>
            <consortium name="EnsemblPlants"/>
        </authorList>
    </citation>
    <scope>IDENTIFICATION</scope>
    <source>
        <strain evidence="2">cv. Jemalong A17</strain>
    </source>
</reference>
<gene>
    <name evidence="1" type="ordered locus">MTR_4g046847</name>
</gene>
<protein>
    <submittedName>
        <fullName evidence="1 2">Uncharacterized protein</fullName>
    </submittedName>
</protein>
<name>A0A072UJQ7_MEDTR</name>
<evidence type="ECO:0000313" key="3">
    <source>
        <dbReference type="Proteomes" id="UP000002051"/>
    </source>
</evidence>
<reference evidence="1 3" key="2">
    <citation type="journal article" date="2014" name="BMC Genomics">
        <title>An improved genome release (version Mt4.0) for the model legume Medicago truncatula.</title>
        <authorList>
            <person name="Tang H."/>
            <person name="Krishnakumar V."/>
            <person name="Bidwell S."/>
            <person name="Rosen B."/>
            <person name="Chan A."/>
            <person name="Zhou S."/>
            <person name="Gentzbittel L."/>
            <person name="Childs K.L."/>
            <person name="Yandell M."/>
            <person name="Gundlach H."/>
            <person name="Mayer K.F."/>
            <person name="Schwartz D.C."/>
            <person name="Town C.D."/>
        </authorList>
    </citation>
    <scope>GENOME REANNOTATION</scope>
    <source>
        <strain evidence="1">A17</strain>
        <strain evidence="2 3">cv. Jemalong A17</strain>
    </source>
</reference>
<proteinExistence type="predicted"/>
<organism evidence="1 3">
    <name type="scientific">Medicago truncatula</name>
    <name type="common">Barrel medic</name>
    <name type="synonym">Medicago tribuloides</name>
    <dbReference type="NCBI Taxonomy" id="3880"/>
    <lineage>
        <taxon>Eukaryota</taxon>
        <taxon>Viridiplantae</taxon>
        <taxon>Streptophyta</taxon>
        <taxon>Embryophyta</taxon>
        <taxon>Tracheophyta</taxon>
        <taxon>Spermatophyta</taxon>
        <taxon>Magnoliopsida</taxon>
        <taxon>eudicotyledons</taxon>
        <taxon>Gunneridae</taxon>
        <taxon>Pentapetalae</taxon>
        <taxon>rosids</taxon>
        <taxon>fabids</taxon>
        <taxon>Fabales</taxon>
        <taxon>Fabaceae</taxon>
        <taxon>Papilionoideae</taxon>
        <taxon>50 kb inversion clade</taxon>
        <taxon>NPAAA clade</taxon>
        <taxon>Hologalegina</taxon>
        <taxon>IRL clade</taxon>
        <taxon>Trifolieae</taxon>
        <taxon>Medicago</taxon>
    </lineage>
</organism>
<evidence type="ECO:0000313" key="2">
    <source>
        <dbReference type="EnsemblPlants" id="KEH29666"/>
    </source>
</evidence>
<keyword evidence="3" id="KW-1185">Reference proteome</keyword>
<dbReference type="AlphaFoldDB" id="A0A072UJQ7"/>
<reference evidence="1 3" key="1">
    <citation type="journal article" date="2011" name="Nature">
        <title>The Medicago genome provides insight into the evolution of rhizobial symbioses.</title>
        <authorList>
            <person name="Young N.D."/>
            <person name="Debelle F."/>
            <person name="Oldroyd G.E."/>
            <person name="Geurts R."/>
            <person name="Cannon S.B."/>
            <person name="Udvardi M.K."/>
            <person name="Benedito V.A."/>
            <person name="Mayer K.F."/>
            <person name="Gouzy J."/>
            <person name="Schoof H."/>
            <person name="Van de Peer Y."/>
            <person name="Proost S."/>
            <person name="Cook D.R."/>
            <person name="Meyers B.C."/>
            <person name="Spannagl M."/>
            <person name="Cheung F."/>
            <person name="De Mita S."/>
            <person name="Krishnakumar V."/>
            <person name="Gundlach H."/>
            <person name="Zhou S."/>
            <person name="Mudge J."/>
            <person name="Bharti A.K."/>
            <person name="Murray J.D."/>
            <person name="Naoumkina M.A."/>
            <person name="Rosen B."/>
            <person name="Silverstein K.A."/>
            <person name="Tang H."/>
            <person name="Rombauts S."/>
            <person name="Zhao P.X."/>
            <person name="Zhou P."/>
            <person name="Barbe V."/>
            <person name="Bardou P."/>
            <person name="Bechner M."/>
            <person name="Bellec A."/>
            <person name="Berger A."/>
            <person name="Berges H."/>
            <person name="Bidwell S."/>
            <person name="Bisseling T."/>
            <person name="Choisne N."/>
            <person name="Couloux A."/>
            <person name="Denny R."/>
            <person name="Deshpande S."/>
            <person name="Dai X."/>
            <person name="Doyle J.J."/>
            <person name="Dudez A.M."/>
            <person name="Farmer A.D."/>
            <person name="Fouteau S."/>
            <person name="Franken C."/>
            <person name="Gibelin C."/>
            <person name="Gish J."/>
            <person name="Goldstein S."/>
            <person name="Gonzalez A.J."/>
            <person name="Green P.J."/>
            <person name="Hallab A."/>
            <person name="Hartog M."/>
            <person name="Hua A."/>
            <person name="Humphray S.J."/>
            <person name="Jeong D.H."/>
            <person name="Jing Y."/>
            <person name="Jocker A."/>
            <person name="Kenton S.M."/>
            <person name="Kim D.J."/>
            <person name="Klee K."/>
            <person name="Lai H."/>
            <person name="Lang C."/>
            <person name="Lin S."/>
            <person name="Macmil S.L."/>
            <person name="Magdelenat G."/>
            <person name="Matthews L."/>
            <person name="McCorrison J."/>
            <person name="Monaghan E.L."/>
            <person name="Mun J.H."/>
            <person name="Najar F.Z."/>
            <person name="Nicholson C."/>
            <person name="Noirot C."/>
            <person name="O'Bleness M."/>
            <person name="Paule C.R."/>
            <person name="Poulain J."/>
            <person name="Prion F."/>
            <person name="Qin B."/>
            <person name="Qu C."/>
            <person name="Retzel E.F."/>
            <person name="Riddle C."/>
            <person name="Sallet E."/>
            <person name="Samain S."/>
            <person name="Samson N."/>
            <person name="Sanders I."/>
            <person name="Saurat O."/>
            <person name="Scarpelli C."/>
            <person name="Schiex T."/>
            <person name="Segurens B."/>
            <person name="Severin A.J."/>
            <person name="Sherrier D.J."/>
            <person name="Shi R."/>
            <person name="Sims S."/>
            <person name="Singer S.R."/>
            <person name="Sinharoy S."/>
            <person name="Sterck L."/>
            <person name="Viollet A."/>
            <person name="Wang B.B."/>
            <person name="Wang K."/>
            <person name="Wang M."/>
            <person name="Wang X."/>
            <person name="Warfsmann J."/>
            <person name="Weissenbach J."/>
            <person name="White D.D."/>
            <person name="White J.D."/>
            <person name="Wiley G.B."/>
            <person name="Wincker P."/>
            <person name="Xing Y."/>
            <person name="Yang L."/>
            <person name="Yao Z."/>
            <person name="Ying F."/>
            <person name="Zhai J."/>
            <person name="Zhou L."/>
            <person name="Zuber A."/>
            <person name="Denarie J."/>
            <person name="Dixon R.A."/>
            <person name="May G.D."/>
            <person name="Schwartz D.C."/>
            <person name="Rogers J."/>
            <person name="Quetier F."/>
            <person name="Town C.D."/>
            <person name="Roe B.A."/>
        </authorList>
    </citation>
    <scope>NUCLEOTIDE SEQUENCE [LARGE SCALE GENOMIC DNA]</scope>
    <source>
        <strain evidence="1">A17</strain>
        <strain evidence="2 3">cv. Jemalong A17</strain>
    </source>
</reference>
<dbReference type="Proteomes" id="UP000002051">
    <property type="component" value="Chromosome 4"/>
</dbReference>
<sequence length="66" mass="7600">MSFRVLELSERAMMQRQCSTIIVHRSTVQRQHAMIFPMTIFTHAQRVTNTCHLTVSYSNSQNSAGE</sequence>
<dbReference type="HOGENOM" id="CLU_2834972_0_0_1"/>
<dbReference type="EMBL" id="CM001220">
    <property type="protein sequence ID" value="KEH29666.1"/>
    <property type="molecule type" value="Genomic_DNA"/>
</dbReference>
<dbReference type="EnsemblPlants" id="KEH29666">
    <property type="protein sequence ID" value="KEH29666"/>
    <property type="gene ID" value="MTR_4g046847"/>
</dbReference>
<accession>A0A072UJQ7</accession>
<evidence type="ECO:0000313" key="1">
    <source>
        <dbReference type="EMBL" id="KEH29666.1"/>
    </source>
</evidence>